<comment type="caution">
    <text evidence="4">The sequence shown here is derived from an EMBL/GenBank/DDBJ whole genome shotgun (WGS) entry which is preliminary data.</text>
</comment>
<evidence type="ECO:0000256" key="2">
    <source>
        <dbReference type="SAM" id="SignalP"/>
    </source>
</evidence>
<dbReference type="SUPFAM" id="SSF53850">
    <property type="entry name" value="Periplasmic binding protein-like II"/>
    <property type="match status" value="1"/>
</dbReference>
<feature type="signal peptide" evidence="2">
    <location>
        <begin position="1"/>
        <end position="19"/>
    </location>
</feature>
<dbReference type="NCBIfam" id="NF008588">
    <property type="entry name" value="PRK11553.1"/>
    <property type="match status" value="1"/>
</dbReference>
<feature type="domain" description="Solute-binding protein family 3/N-terminal" evidence="3">
    <location>
        <begin position="24"/>
        <end position="241"/>
    </location>
</feature>
<accession>A0ABN1JUS2</accession>
<dbReference type="PANTHER" id="PTHR30024:SF42">
    <property type="entry name" value="ALIPHATIC SULFONATES-BINDING PROTEIN-RELATED"/>
    <property type="match status" value="1"/>
</dbReference>
<dbReference type="RefSeq" id="WP_141286077.1">
    <property type="nucleotide sequence ID" value="NZ_BAAAEW010000006.1"/>
</dbReference>
<dbReference type="Gene3D" id="3.40.190.10">
    <property type="entry name" value="Periplasmic binding protein-like II"/>
    <property type="match status" value="2"/>
</dbReference>
<evidence type="ECO:0000313" key="5">
    <source>
        <dbReference type="Proteomes" id="UP001500279"/>
    </source>
</evidence>
<proteinExistence type="inferred from homology"/>
<sequence length="310" mass="33041">MTRRILLKGLLALPVLAHASEPKTLRIGFQKGGLLLLVKTRGVLEQLLAAQGWQLKWIEFPAGPALLEALNVGAIDFGVTGAPPPVFAQAAGTQFVYVGAEPGAPGTEAILVKPESAMRSVVDLKGKRIGLAKGSSSHYLLIRALTLAGLRYADIQPVFLPPADARAAFQGGSIDAWVVWDPYLTIAQSATQARLLSAPGLDTGAPWSFYEARREFTQANPAIVRALVGWLGEAGAWANSHQAEAARILAPLLGLDEALALKLQQRQHYGAVPTNAAIAASQQAVADAFFELKLIPRAVQVRENFWPPLG</sequence>
<evidence type="ECO:0000313" key="4">
    <source>
        <dbReference type="EMBL" id="GAA0746841.1"/>
    </source>
</evidence>
<reference evidence="4 5" key="1">
    <citation type="journal article" date="2019" name="Int. J. Syst. Evol. Microbiol.">
        <title>The Global Catalogue of Microorganisms (GCM) 10K type strain sequencing project: providing services to taxonomists for standard genome sequencing and annotation.</title>
        <authorList>
            <consortium name="The Broad Institute Genomics Platform"/>
            <consortium name="The Broad Institute Genome Sequencing Center for Infectious Disease"/>
            <person name="Wu L."/>
            <person name="Ma J."/>
        </authorList>
    </citation>
    <scope>NUCLEOTIDE SEQUENCE [LARGE SCALE GENOMIC DNA]</scope>
    <source>
        <strain evidence="4 5">JCM 15503</strain>
    </source>
</reference>
<feature type="chain" id="PRO_5045472773" evidence="2">
    <location>
        <begin position="20"/>
        <end position="310"/>
    </location>
</feature>
<dbReference type="Proteomes" id="UP001500279">
    <property type="component" value="Unassembled WGS sequence"/>
</dbReference>
<name>A0ABN1JUS2_9BURK</name>
<gene>
    <name evidence="4" type="ORF">GCM10009107_14800</name>
</gene>
<evidence type="ECO:0000259" key="3">
    <source>
        <dbReference type="SMART" id="SM00062"/>
    </source>
</evidence>
<comment type="similarity">
    <text evidence="1">Belongs to the bacterial solute-binding protein SsuA/TauA family.</text>
</comment>
<evidence type="ECO:0000256" key="1">
    <source>
        <dbReference type="ARBA" id="ARBA00010742"/>
    </source>
</evidence>
<dbReference type="EMBL" id="BAAAEW010000006">
    <property type="protein sequence ID" value="GAA0746841.1"/>
    <property type="molecule type" value="Genomic_DNA"/>
</dbReference>
<keyword evidence="2" id="KW-0732">Signal</keyword>
<dbReference type="PANTHER" id="PTHR30024">
    <property type="entry name" value="ALIPHATIC SULFONATES-BINDING PROTEIN-RELATED"/>
    <property type="match status" value="1"/>
</dbReference>
<dbReference type="Pfam" id="PF13379">
    <property type="entry name" value="NMT1_2"/>
    <property type="match status" value="1"/>
</dbReference>
<protein>
    <submittedName>
        <fullName evidence="4">Sulfonate ABC transporter substrate-binding protein</fullName>
    </submittedName>
</protein>
<dbReference type="NCBIfam" id="TIGR01728">
    <property type="entry name" value="SsuA_fam"/>
    <property type="match status" value="1"/>
</dbReference>
<dbReference type="SMART" id="SM00062">
    <property type="entry name" value="PBPb"/>
    <property type="match status" value="1"/>
</dbReference>
<dbReference type="InterPro" id="IPR001638">
    <property type="entry name" value="Solute-binding_3/MltF_N"/>
</dbReference>
<dbReference type="InterPro" id="IPR010067">
    <property type="entry name" value="ABC_SsuA_sub-bd"/>
</dbReference>
<keyword evidence="5" id="KW-1185">Reference proteome</keyword>
<organism evidence="4 5">
    <name type="scientific">Ideonella azotifigens</name>
    <dbReference type="NCBI Taxonomy" id="513160"/>
    <lineage>
        <taxon>Bacteria</taxon>
        <taxon>Pseudomonadati</taxon>
        <taxon>Pseudomonadota</taxon>
        <taxon>Betaproteobacteria</taxon>
        <taxon>Burkholderiales</taxon>
        <taxon>Sphaerotilaceae</taxon>
        <taxon>Ideonella</taxon>
    </lineage>
</organism>